<name>A0A844G0C3_9BACT</name>
<evidence type="ECO:0000313" key="1">
    <source>
        <dbReference type="EMBL" id="MST96424.1"/>
    </source>
</evidence>
<protein>
    <submittedName>
        <fullName evidence="1">DUF945 domain-containing protein</fullName>
    </submittedName>
</protein>
<organism evidence="1 2">
    <name type="scientific">Victivallis lenta</name>
    <dbReference type="NCBI Taxonomy" id="2606640"/>
    <lineage>
        <taxon>Bacteria</taxon>
        <taxon>Pseudomonadati</taxon>
        <taxon>Lentisphaerota</taxon>
        <taxon>Lentisphaeria</taxon>
        <taxon>Victivallales</taxon>
        <taxon>Victivallaceae</taxon>
        <taxon>Victivallis</taxon>
    </lineage>
</organism>
<evidence type="ECO:0000313" key="2">
    <source>
        <dbReference type="Proteomes" id="UP000435649"/>
    </source>
</evidence>
<dbReference type="EMBL" id="VUNS01000004">
    <property type="protein sequence ID" value="MST96424.1"/>
    <property type="molecule type" value="Genomic_DNA"/>
</dbReference>
<comment type="caution">
    <text evidence="1">The sequence shown here is derived from an EMBL/GenBank/DDBJ whole genome shotgun (WGS) entry which is preliminary data.</text>
</comment>
<proteinExistence type="predicted"/>
<reference evidence="1 2" key="1">
    <citation type="submission" date="2019-08" db="EMBL/GenBank/DDBJ databases">
        <title>In-depth cultivation of the pig gut microbiome towards novel bacterial diversity and tailored functional studies.</title>
        <authorList>
            <person name="Wylensek D."/>
            <person name="Hitch T.C.A."/>
            <person name="Clavel T."/>
        </authorList>
    </citation>
    <scope>NUCLEOTIDE SEQUENCE [LARGE SCALE GENOMIC DNA]</scope>
    <source>
        <strain evidence="1 2">BBE-744-WT-12</strain>
    </source>
</reference>
<dbReference type="RefSeq" id="WP_154417186.1">
    <property type="nucleotide sequence ID" value="NZ_VUNS01000004.1"/>
</dbReference>
<dbReference type="InterPro" id="IPR026325">
    <property type="entry name" value="DUF932"/>
</dbReference>
<accession>A0A844G0C3</accession>
<sequence>MMGLTMCEGKFVGRDEIALVPTPTATASWKPVPHCEVIDAVTDVVKAHNWQILDEQYGLARDGQRMFGFMRINKTHSPEWSRCIGIRNSHDQSIAVGLAAGLCVKVCSNLMLGGSMVLKRRHTSRIELNGLVLEAVEELETEFLTLETVAEDLKCLYVREDAARIAIVKAAEAGAVNSSDILPIFREFKEPQHEEFAEPTRWSLLNAFTENAKKYSPARADVCYRGLTRLFGLDGQPPTLWK</sequence>
<dbReference type="AlphaFoldDB" id="A0A844G0C3"/>
<dbReference type="Proteomes" id="UP000435649">
    <property type="component" value="Unassembled WGS sequence"/>
</dbReference>
<gene>
    <name evidence="1" type="ORF">FYJ85_05105</name>
</gene>
<dbReference type="Pfam" id="PF06067">
    <property type="entry name" value="DUF932"/>
    <property type="match status" value="1"/>
</dbReference>
<keyword evidence="2" id="KW-1185">Reference proteome</keyword>